<dbReference type="SUPFAM" id="SSF161111">
    <property type="entry name" value="Cation efflux protein transmembrane domain-like"/>
    <property type="match status" value="1"/>
</dbReference>
<dbReference type="KEGG" id="cch:Cag_0692"/>
<sequence length="217" mass="23371">MDNASSSRLLKTALLLGIITIGYNVIEGIVSVWFGLQDETLALFGFGIDSFVEVLSGAAIVHMVVRMQKSAVHARDQFERQALRITGWAFYLLAFGMVVGAAVTLLQQHHPETTLSGIMVSLISLASMWWLMQAKMKVGNALHSEAILADANCTKTCLMLSGLLLASSLLYELFHIAQVDAIGSIGIAWFAWSEGKEALEKARSGKLGCCCSGSCKG</sequence>
<dbReference type="eggNOG" id="COG0053">
    <property type="taxonomic scope" value="Bacteria"/>
</dbReference>
<evidence type="ECO:0000256" key="8">
    <source>
        <dbReference type="ARBA" id="ARBA00023018"/>
    </source>
</evidence>
<evidence type="ECO:0000256" key="11">
    <source>
        <dbReference type="SAM" id="Phobius"/>
    </source>
</evidence>
<keyword evidence="9 11" id="KW-0472">Membrane</keyword>
<dbReference type="HOGENOM" id="CLU_073293_0_0_10"/>
<reference evidence="12" key="1">
    <citation type="submission" date="2005-08" db="EMBL/GenBank/DDBJ databases">
        <title>Complete sequence of Chlorobium chlorochromatii CaD3.</title>
        <authorList>
            <person name="Copeland A."/>
            <person name="Lucas S."/>
            <person name="Lapidus A."/>
            <person name="Barry K."/>
            <person name="Detter J.C."/>
            <person name="Glavina T."/>
            <person name="Hammon N."/>
            <person name="Israni S."/>
            <person name="Pitluck S."/>
            <person name="Bryant D."/>
            <person name="Schmutz J."/>
            <person name="Larimer F."/>
            <person name="Land M."/>
            <person name="Kyrpides N."/>
            <person name="Ivanova N."/>
            <person name="Richardson P."/>
        </authorList>
    </citation>
    <scope>NUCLEOTIDE SEQUENCE [LARGE SCALE GENOMIC DNA]</scope>
    <source>
        <strain evidence="12">CaD3</strain>
    </source>
</reference>
<gene>
    <name evidence="12" type="ordered locus">Cag_0692</name>
</gene>
<accession>Q3ASR2</accession>
<evidence type="ECO:0000256" key="10">
    <source>
        <dbReference type="ARBA" id="ARBA00023329"/>
    </source>
</evidence>
<comment type="subcellular location">
    <subcellularLocation>
        <location evidence="2">Cytoplasmic vesicle</location>
        <location evidence="2">Secretory vesicle</location>
        <location evidence="2">Synaptic vesicle membrane</location>
        <topology evidence="2">Multi-pass membrane protein</topology>
    </subcellularLocation>
    <subcellularLocation>
        <location evidence="1">Early endosome membrane</location>
    </subcellularLocation>
</comment>
<feature type="transmembrane region" description="Helical" evidence="11">
    <location>
        <begin position="85"/>
        <end position="107"/>
    </location>
</feature>
<comment type="similarity">
    <text evidence="3">Belongs to the TMEM163 family.</text>
</comment>
<dbReference type="AlphaFoldDB" id="Q3ASR2"/>
<evidence type="ECO:0000256" key="7">
    <source>
        <dbReference type="ARBA" id="ARBA00022989"/>
    </source>
</evidence>
<dbReference type="PANTHER" id="PTHR31937:SF2">
    <property type="entry name" value="TRANSMEMBRANE PROTEIN 163"/>
    <property type="match status" value="1"/>
</dbReference>
<dbReference type="OrthoDB" id="9790544at2"/>
<keyword evidence="4 11" id="KW-0812">Transmembrane</keyword>
<dbReference type="InterPro" id="IPR026765">
    <property type="entry name" value="Tmem163"/>
</dbReference>
<dbReference type="GO" id="GO:0031410">
    <property type="term" value="C:cytoplasmic vesicle"/>
    <property type="evidence" value="ECO:0007669"/>
    <property type="project" value="UniProtKB-KW"/>
</dbReference>
<keyword evidence="5" id="KW-0967">Endosome</keyword>
<keyword evidence="7 11" id="KW-1133">Transmembrane helix</keyword>
<proteinExistence type="inferred from homology"/>
<dbReference type="InterPro" id="IPR027469">
    <property type="entry name" value="Cation_efflux_TMD_sf"/>
</dbReference>
<dbReference type="GO" id="GO:0016020">
    <property type="term" value="C:membrane"/>
    <property type="evidence" value="ECO:0007669"/>
    <property type="project" value="TreeGrafter"/>
</dbReference>
<evidence type="ECO:0000256" key="1">
    <source>
        <dbReference type="ARBA" id="ARBA00004146"/>
    </source>
</evidence>
<evidence type="ECO:0000256" key="5">
    <source>
        <dbReference type="ARBA" id="ARBA00022753"/>
    </source>
</evidence>
<organism evidence="12">
    <name type="scientific">Chlorobium chlorochromatii (strain CaD3)</name>
    <dbReference type="NCBI Taxonomy" id="340177"/>
    <lineage>
        <taxon>Bacteria</taxon>
        <taxon>Pseudomonadati</taxon>
        <taxon>Chlorobiota</taxon>
        <taxon>Chlorobiia</taxon>
        <taxon>Chlorobiales</taxon>
        <taxon>Chlorobiaceae</taxon>
        <taxon>Chlorobium/Pelodictyon group</taxon>
        <taxon>Chlorobium</taxon>
    </lineage>
</organism>
<keyword evidence="10" id="KW-0968">Cytoplasmic vesicle</keyword>
<evidence type="ECO:0000256" key="6">
    <source>
        <dbReference type="ARBA" id="ARBA00022833"/>
    </source>
</evidence>
<evidence type="ECO:0000256" key="9">
    <source>
        <dbReference type="ARBA" id="ARBA00023136"/>
    </source>
</evidence>
<evidence type="ECO:0000256" key="3">
    <source>
        <dbReference type="ARBA" id="ARBA00008731"/>
    </source>
</evidence>
<evidence type="ECO:0000256" key="2">
    <source>
        <dbReference type="ARBA" id="ARBA00004644"/>
    </source>
</evidence>
<evidence type="ECO:0000313" key="12">
    <source>
        <dbReference type="EMBL" id="ABB27963.1"/>
    </source>
</evidence>
<keyword evidence="6" id="KW-0862">Zinc</keyword>
<name>Q3ASR2_CHLCH</name>
<evidence type="ECO:0000256" key="4">
    <source>
        <dbReference type="ARBA" id="ARBA00022692"/>
    </source>
</evidence>
<feature type="transmembrane region" description="Helical" evidence="11">
    <location>
        <begin position="42"/>
        <end position="65"/>
    </location>
</feature>
<protein>
    <submittedName>
        <fullName evidence="12">Membrane protein, putative</fullName>
    </submittedName>
</protein>
<dbReference type="STRING" id="340177.Cag_0692"/>
<feature type="transmembrane region" description="Helical" evidence="11">
    <location>
        <begin position="12"/>
        <end position="36"/>
    </location>
</feature>
<keyword evidence="8" id="KW-0770">Synapse</keyword>
<dbReference type="PANTHER" id="PTHR31937">
    <property type="entry name" value="TRANSMEMBRANE PROTEIN 163"/>
    <property type="match status" value="1"/>
</dbReference>
<feature type="transmembrane region" description="Helical" evidence="11">
    <location>
        <begin position="113"/>
        <end position="132"/>
    </location>
</feature>
<dbReference type="Gene3D" id="1.20.1510.10">
    <property type="entry name" value="Cation efflux protein transmembrane domain"/>
    <property type="match status" value="1"/>
</dbReference>
<dbReference type="EMBL" id="CP000108">
    <property type="protein sequence ID" value="ABB27963.1"/>
    <property type="molecule type" value="Genomic_DNA"/>
</dbReference>